<dbReference type="Gene3D" id="1.10.3720.10">
    <property type="entry name" value="MetI-like"/>
    <property type="match status" value="2"/>
</dbReference>
<keyword evidence="2" id="KW-1003">Cell membrane</keyword>
<dbReference type="PANTHER" id="PTHR42727:SF1">
    <property type="entry name" value="PHOSPHATE TRANSPORT SYSTEM PERMEASE"/>
    <property type="match status" value="1"/>
</dbReference>
<evidence type="ECO:0000256" key="6">
    <source>
        <dbReference type="RuleBase" id="RU363032"/>
    </source>
</evidence>
<feature type="transmembrane region" description="Helical" evidence="6">
    <location>
        <begin position="438"/>
        <end position="460"/>
    </location>
</feature>
<feature type="transmembrane region" description="Helical" evidence="6">
    <location>
        <begin position="692"/>
        <end position="713"/>
    </location>
</feature>
<evidence type="ECO:0000256" key="2">
    <source>
        <dbReference type="ARBA" id="ARBA00022519"/>
    </source>
</evidence>
<evidence type="ECO:0000256" key="3">
    <source>
        <dbReference type="ARBA" id="ARBA00022692"/>
    </source>
</evidence>
<evidence type="ECO:0000256" key="1">
    <source>
        <dbReference type="ARBA" id="ARBA00004429"/>
    </source>
</evidence>
<dbReference type="Pfam" id="PF00528">
    <property type="entry name" value="BPD_transp_1"/>
    <property type="match status" value="1"/>
</dbReference>
<proteinExistence type="inferred from homology"/>
<dbReference type="SUPFAM" id="SSF50969">
    <property type="entry name" value="YVTN repeat-like/Quinoprotein amine dehydrogenase"/>
    <property type="match status" value="1"/>
</dbReference>
<feature type="domain" description="ABC transmembrane type-1" evidence="7">
    <location>
        <begin position="432"/>
        <end position="713"/>
    </location>
</feature>
<dbReference type="InterPro" id="IPR011044">
    <property type="entry name" value="Quino_amine_DH_bsu"/>
</dbReference>
<reference evidence="8" key="2">
    <citation type="submission" date="2019-08" db="EMBL/GenBank/DDBJ databases">
        <title>Investigation of anaerobic lignin degradation for improved lignocellulosic biofuels.</title>
        <authorList>
            <person name="Deangelis K.PhD."/>
        </authorList>
    </citation>
    <scope>NUCLEOTIDE SEQUENCE [LARGE SCALE GENOMIC DNA]</scope>
    <source>
        <strain evidence="8">128R</strain>
    </source>
</reference>
<keyword evidence="5 6" id="KW-0472">Membrane</keyword>
<keyword evidence="2" id="KW-0997">Cell inner membrane</keyword>
<keyword evidence="6" id="KW-0813">Transport</keyword>
<dbReference type="AlphaFoldDB" id="A0A542CZZ5"/>
<name>A0A542CZZ5_SERFO</name>
<gene>
    <name evidence="8" type="ORF">FHU10_3413</name>
</gene>
<sequence>MEPTTTDMVETTLNQHPRDRLRAHLDRGVQGAVTISGLLVLMTLMLIFVYLLLSVVPLFKPASIGAARTLPIASVSPAMAIGMDVQQRIGYRIDEQGEGRFYPLAAQSAEQVGAPLAQQTLLAKPALLAQAVGERDLFALAQADGRFIITQADFAPAGGGEPQWRFPLGQTPLAFDPQGHPLALLALTQAGKGSFLLAAVTDDQRLLFGRFSLTEPLQQTAIPLFATVEQLLLTPDGQQLYVLIGNQLSRYQIEGPQLQLRETRLLGEHPPYRLTALPGGSALLVRAADGSLREWFDVEKDQRHQLAPIQQFTHQAIAQEQLVAEPYRRVFATLQPEGEFALFSSIQPQPLIKEKLPAKVQQMAFAPRGDGLLLETAQGWQHYAVDNLYPDVTWRSLWHKLWYENYPEPAYVWQSTSGEDSYQAKFSLMPVIFGTFKAAGYSMLFAVPLALAGAIYTACFMSAGLRRVVKPAVEVMGALPTVVIGLVAGIWLAPMIEHYLLAVLALPFLLTLAVLLCSGLVNRFVSRPLPPGIDLLLLLPLVVLTVWGALAVGPWLELQLFGEPLHFWLGEDFDQRNTLVVGVAMGFALVPIIFSLAEDALFSVPAALSQGSLALGATQWQTVLRVVLPSASAGIFSALMIGFGRAVGETMIVLMATGNTPLMDGSLFQGLRALAANIAIEMPEAVAGSSHYRVLFLTALVLFLFTFVFNTLAEAVRLRLRKRYTLNQETP</sequence>
<feature type="transmembrane region" description="Helical" evidence="6">
    <location>
        <begin position="472"/>
        <end position="493"/>
    </location>
</feature>
<dbReference type="GO" id="GO:0055085">
    <property type="term" value="P:transmembrane transport"/>
    <property type="evidence" value="ECO:0007669"/>
    <property type="project" value="InterPro"/>
</dbReference>
<feature type="transmembrane region" description="Helical" evidence="6">
    <location>
        <begin position="623"/>
        <end position="643"/>
    </location>
</feature>
<evidence type="ECO:0000313" key="8">
    <source>
        <dbReference type="EMBL" id="TVZ70818.1"/>
    </source>
</evidence>
<comment type="subcellular location">
    <subcellularLocation>
        <location evidence="1">Cell inner membrane</location>
        <topology evidence="1">Multi-pass membrane protein</topology>
    </subcellularLocation>
    <subcellularLocation>
        <location evidence="6">Cell membrane</location>
        <topology evidence="6">Multi-pass membrane protein</topology>
    </subcellularLocation>
</comment>
<accession>A0A542CZZ5</accession>
<dbReference type="CDD" id="cd06261">
    <property type="entry name" value="TM_PBP2"/>
    <property type="match status" value="1"/>
</dbReference>
<comment type="caution">
    <text evidence="8">The sequence shown here is derived from an EMBL/GenBank/DDBJ whole genome shotgun (WGS) entry which is preliminary data.</text>
</comment>
<feature type="transmembrane region" description="Helical" evidence="6">
    <location>
        <begin position="533"/>
        <end position="556"/>
    </location>
</feature>
<protein>
    <submittedName>
        <fullName evidence="8">Phosphate transport system permease protein</fullName>
    </submittedName>
</protein>
<keyword evidence="3 6" id="KW-0812">Transmembrane</keyword>
<dbReference type="PANTHER" id="PTHR42727">
    <property type="entry name" value="PHOSPHATE TRANSPORT SYSTEM PERMEASE PROTEIN"/>
    <property type="match status" value="1"/>
</dbReference>
<organism evidence="8">
    <name type="scientific">Serratia fonticola</name>
    <dbReference type="NCBI Taxonomy" id="47917"/>
    <lineage>
        <taxon>Bacteria</taxon>
        <taxon>Pseudomonadati</taxon>
        <taxon>Pseudomonadota</taxon>
        <taxon>Gammaproteobacteria</taxon>
        <taxon>Enterobacterales</taxon>
        <taxon>Yersiniaceae</taxon>
        <taxon>Serratia</taxon>
    </lineage>
</organism>
<dbReference type="PROSITE" id="PS50928">
    <property type="entry name" value="ABC_TM1"/>
    <property type="match status" value="1"/>
</dbReference>
<reference evidence="8" key="1">
    <citation type="submission" date="2019-06" db="EMBL/GenBank/DDBJ databases">
        <authorList>
            <person name="Deangelis K."/>
            <person name="Huntemann M."/>
            <person name="Clum A."/>
            <person name="Pillay M."/>
            <person name="Palaniappan K."/>
            <person name="Varghese N."/>
            <person name="Mikhailova N."/>
            <person name="Stamatis D."/>
            <person name="Reddy T."/>
            <person name="Daum C."/>
            <person name="Shapiro N."/>
            <person name="Ivanova N."/>
            <person name="Kyrpides N."/>
            <person name="Woyke T."/>
        </authorList>
    </citation>
    <scope>NUCLEOTIDE SEQUENCE [LARGE SCALE GENOMIC DNA]</scope>
    <source>
        <strain evidence="8">128R</strain>
    </source>
</reference>
<dbReference type="SUPFAM" id="SSF161098">
    <property type="entry name" value="MetI-like"/>
    <property type="match status" value="2"/>
</dbReference>
<keyword evidence="4 6" id="KW-1133">Transmembrane helix</keyword>
<feature type="transmembrane region" description="Helical" evidence="6">
    <location>
        <begin position="576"/>
        <end position="602"/>
    </location>
</feature>
<feature type="transmembrane region" description="Helical" evidence="6">
    <location>
        <begin position="28"/>
        <end position="53"/>
    </location>
</feature>
<evidence type="ECO:0000256" key="4">
    <source>
        <dbReference type="ARBA" id="ARBA00022989"/>
    </source>
</evidence>
<dbReference type="InterPro" id="IPR000515">
    <property type="entry name" value="MetI-like"/>
</dbReference>
<comment type="similarity">
    <text evidence="6">Belongs to the binding-protein-dependent transport system permease family.</text>
</comment>
<dbReference type="GO" id="GO:0005886">
    <property type="term" value="C:plasma membrane"/>
    <property type="evidence" value="ECO:0007669"/>
    <property type="project" value="UniProtKB-SubCell"/>
</dbReference>
<feature type="transmembrane region" description="Helical" evidence="6">
    <location>
        <begin position="499"/>
        <end position="521"/>
    </location>
</feature>
<dbReference type="EMBL" id="VISQ01000001">
    <property type="protein sequence ID" value="TVZ70818.1"/>
    <property type="molecule type" value="Genomic_DNA"/>
</dbReference>
<evidence type="ECO:0000259" key="7">
    <source>
        <dbReference type="PROSITE" id="PS50928"/>
    </source>
</evidence>
<evidence type="ECO:0000256" key="5">
    <source>
        <dbReference type="ARBA" id="ARBA00023136"/>
    </source>
</evidence>
<dbReference type="InterPro" id="IPR035906">
    <property type="entry name" value="MetI-like_sf"/>
</dbReference>